<dbReference type="InterPro" id="IPR012349">
    <property type="entry name" value="Split_barrel_FMN-bd"/>
</dbReference>
<dbReference type="CDD" id="cd00207">
    <property type="entry name" value="fer2"/>
    <property type="match status" value="1"/>
</dbReference>
<dbReference type="Proteomes" id="UP000761264">
    <property type="component" value="Unassembled WGS sequence"/>
</dbReference>
<evidence type="ECO:0000256" key="5">
    <source>
        <dbReference type="ARBA" id="ARBA00022617"/>
    </source>
</evidence>
<dbReference type="SUPFAM" id="SSF50475">
    <property type="entry name" value="FMN-binding split barrel"/>
    <property type="match status" value="1"/>
</dbReference>
<dbReference type="InterPro" id="IPR001433">
    <property type="entry name" value="OxRdtase_FAD/NAD-bd"/>
</dbReference>
<dbReference type="GO" id="GO:0046872">
    <property type="term" value="F:metal ion binding"/>
    <property type="evidence" value="ECO:0007669"/>
    <property type="project" value="UniProtKB-KW"/>
</dbReference>
<dbReference type="InterPro" id="IPR006058">
    <property type="entry name" value="2Fe2S_fd_BS"/>
</dbReference>
<accession>A0A967F1T6</accession>
<evidence type="ECO:0000256" key="2">
    <source>
        <dbReference type="ARBA" id="ARBA00001974"/>
    </source>
</evidence>
<feature type="region of interest" description="Disordered" evidence="15">
    <location>
        <begin position="1"/>
        <end position="30"/>
    </location>
</feature>
<dbReference type="EMBL" id="JAAQPH010000024">
    <property type="protein sequence ID" value="NIA71598.1"/>
    <property type="molecule type" value="Genomic_DNA"/>
</dbReference>
<organism evidence="18 19">
    <name type="scientific">Pelagibius litoralis</name>
    <dbReference type="NCBI Taxonomy" id="374515"/>
    <lineage>
        <taxon>Bacteria</taxon>
        <taxon>Pseudomonadati</taxon>
        <taxon>Pseudomonadota</taxon>
        <taxon>Alphaproteobacteria</taxon>
        <taxon>Rhodospirillales</taxon>
        <taxon>Rhodovibrionaceae</taxon>
        <taxon>Pelagibius</taxon>
    </lineage>
</organism>
<dbReference type="InterPro" id="IPR011576">
    <property type="entry name" value="Pyridox_Oxase_N"/>
</dbReference>
<dbReference type="Pfam" id="PF00111">
    <property type="entry name" value="Fer2"/>
    <property type="match status" value="1"/>
</dbReference>
<dbReference type="InterPro" id="IPR001041">
    <property type="entry name" value="2Fe-2S_ferredoxin-type"/>
</dbReference>
<dbReference type="SUPFAM" id="SSF63380">
    <property type="entry name" value="Riboflavin synthase domain-like"/>
    <property type="match status" value="1"/>
</dbReference>
<dbReference type="EC" id="1.14.12.17" evidence="4"/>
<evidence type="ECO:0000256" key="3">
    <source>
        <dbReference type="ARBA" id="ARBA00006401"/>
    </source>
</evidence>
<comment type="catalytic activity">
    <reaction evidence="13">
        <text>2 nitric oxide + NADH + 2 O2 = 2 nitrate + NAD(+) + H(+)</text>
        <dbReference type="Rhea" id="RHEA:19469"/>
        <dbReference type="ChEBI" id="CHEBI:15378"/>
        <dbReference type="ChEBI" id="CHEBI:15379"/>
        <dbReference type="ChEBI" id="CHEBI:16480"/>
        <dbReference type="ChEBI" id="CHEBI:17632"/>
        <dbReference type="ChEBI" id="CHEBI:57540"/>
        <dbReference type="ChEBI" id="CHEBI:57945"/>
        <dbReference type="EC" id="1.14.12.17"/>
    </reaction>
</comment>
<evidence type="ECO:0000313" key="19">
    <source>
        <dbReference type="Proteomes" id="UP000761264"/>
    </source>
</evidence>
<dbReference type="SUPFAM" id="SSF52343">
    <property type="entry name" value="Ferredoxin reductase-like, C-terminal NADP-linked domain"/>
    <property type="match status" value="1"/>
</dbReference>
<sequence>MRNMDGGSKLSPSPFHAGEQAAQERAGLRDKMEGVGRRVIRDYLPDQHRAFYGLLPFLLVGSVDEAGRPWASLLAGPPGFLSTPDARSLDVAALPLPGDPLSDGLKEGAELGVLGILPASRRRNRLTGTVSALRDDGFSIAVGQSFGNCPQYIQARAVDWQPADTTLLEVARRNRFSSADRRLIAEADTLFIATASGPVEGAARGADVSHRGGKPGFVKVEGADTFVFPDYSGNYHFNTVGNILINPRAGFLFVDFEKGGLLYLTGSAEIVWQDEAVQAFAGAERLIRFHLEEAVAVEGSLPLGFRFEGFSPKLAQTGNWQEAEEIIAANRERNSYLDYEVVDVLPESEAITSFMLRRADGRAPASYEAGQFLPIRLDVPGQDAPVTRTYTLSDAPDGERYRLSIKRDGLASGYLHDHAAKGFRLQAMAPRGRFVLDQTSERPVVLLSAGVGITPMMAMARHLLNEGERTRRFRPTYFIHGSRNGTTQAFDETLRAWARDYGSFRAHIRYSQPGPADRLGETHDSQGHVDIALLQWLLPLDDYDFYLCGPAAFMQGLYDGLVGIGVRETRIHYESFGPATLLKSAAPAVSAPVEGESGEAPVTVRFDTADREVSWAPEKGSLLDLAESAGLAPAYACRSGICGSCATRIIRGSVDYIEEPVGPRGADEVLICCATPRARKAGPDGGETGCGDDVGVVLDL</sequence>
<dbReference type="InterPro" id="IPR017938">
    <property type="entry name" value="Riboflavin_synthase-like_b-brl"/>
</dbReference>
<protein>
    <recommendedName>
        <fullName evidence="4">nitric oxide dioxygenase</fullName>
        <ecNumber evidence="4">1.14.12.17</ecNumber>
    </recommendedName>
</protein>
<feature type="domain" description="2Fe-2S ferredoxin-type" evidence="16">
    <location>
        <begin position="600"/>
        <end position="700"/>
    </location>
</feature>
<proteinExistence type="inferred from homology"/>
<feature type="domain" description="FAD-binding FR-type" evidence="17">
    <location>
        <begin position="334"/>
        <end position="437"/>
    </location>
</feature>
<comment type="caution">
    <text evidence="18">The sequence shown here is derived from an EMBL/GenBank/DDBJ whole genome shotgun (WGS) entry which is preliminary data.</text>
</comment>
<keyword evidence="5" id="KW-0349">Heme</keyword>
<evidence type="ECO:0000256" key="15">
    <source>
        <dbReference type="SAM" id="MobiDB-lite"/>
    </source>
</evidence>
<dbReference type="InterPro" id="IPR012675">
    <property type="entry name" value="Beta-grasp_dom_sf"/>
</dbReference>
<dbReference type="GO" id="GO:0051537">
    <property type="term" value="F:2 iron, 2 sulfur cluster binding"/>
    <property type="evidence" value="ECO:0007669"/>
    <property type="project" value="InterPro"/>
</dbReference>
<dbReference type="Gene3D" id="2.40.30.10">
    <property type="entry name" value="Translation factors"/>
    <property type="match status" value="1"/>
</dbReference>
<evidence type="ECO:0000256" key="14">
    <source>
        <dbReference type="ARBA" id="ARBA00049433"/>
    </source>
</evidence>
<keyword evidence="11" id="KW-0408">Iron</keyword>
<evidence type="ECO:0000256" key="4">
    <source>
        <dbReference type="ARBA" id="ARBA00012229"/>
    </source>
</evidence>
<dbReference type="Gene3D" id="3.40.50.80">
    <property type="entry name" value="Nucleotide-binding domain of ferredoxin-NADP reductase (FNR) module"/>
    <property type="match status" value="1"/>
</dbReference>
<evidence type="ECO:0000256" key="11">
    <source>
        <dbReference type="ARBA" id="ARBA00023004"/>
    </source>
</evidence>
<keyword evidence="7" id="KW-0479">Metal-binding</keyword>
<evidence type="ECO:0000256" key="7">
    <source>
        <dbReference type="ARBA" id="ARBA00022723"/>
    </source>
</evidence>
<dbReference type="PANTHER" id="PTHR42815:SF2">
    <property type="entry name" value="FAD-BINDING, PUTATIVE (AFU_ORTHOLOGUE AFUA_6G07600)-RELATED"/>
    <property type="match status" value="1"/>
</dbReference>
<evidence type="ECO:0000259" key="16">
    <source>
        <dbReference type="PROSITE" id="PS51085"/>
    </source>
</evidence>
<dbReference type="PROSITE" id="PS00197">
    <property type="entry name" value="2FE2S_FER_1"/>
    <property type="match status" value="1"/>
</dbReference>
<dbReference type="InterPro" id="IPR017927">
    <property type="entry name" value="FAD-bd_FR_type"/>
</dbReference>
<evidence type="ECO:0000256" key="6">
    <source>
        <dbReference type="ARBA" id="ARBA00022630"/>
    </source>
</evidence>
<keyword evidence="8" id="KW-0274">FAD</keyword>
<dbReference type="Pfam" id="PF00175">
    <property type="entry name" value="NAD_binding_1"/>
    <property type="match status" value="1"/>
</dbReference>
<dbReference type="Gene3D" id="3.10.20.30">
    <property type="match status" value="1"/>
</dbReference>
<comment type="catalytic activity">
    <reaction evidence="14">
        <text>2 nitric oxide + NADPH + 2 O2 = 2 nitrate + NADP(+) + H(+)</text>
        <dbReference type="Rhea" id="RHEA:19465"/>
        <dbReference type="ChEBI" id="CHEBI:15378"/>
        <dbReference type="ChEBI" id="CHEBI:15379"/>
        <dbReference type="ChEBI" id="CHEBI:16480"/>
        <dbReference type="ChEBI" id="CHEBI:17632"/>
        <dbReference type="ChEBI" id="CHEBI:57783"/>
        <dbReference type="ChEBI" id="CHEBI:58349"/>
        <dbReference type="EC" id="1.14.12.17"/>
    </reaction>
</comment>
<dbReference type="AlphaFoldDB" id="A0A967F1T6"/>
<dbReference type="Gene3D" id="2.30.110.10">
    <property type="entry name" value="Electron Transport, Fmn-binding Protein, Chain A"/>
    <property type="match status" value="1"/>
</dbReference>
<evidence type="ECO:0000256" key="13">
    <source>
        <dbReference type="ARBA" id="ARBA00048649"/>
    </source>
</evidence>
<comment type="cofactor">
    <cofactor evidence="1">
        <name>heme b</name>
        <dbReference type="ChEBI" id="CHEBI:60344"/>
    </cofactor>
</comment>
<evidence type="ECO:0000256" key="12">
    <source>
        <dbReference type="ARBA" id="ARBA00023027"/>
    </source>
</evidence>
<dbReference type="SUPFAM" id="SSF54292">
    <property type="entry name" value="2Fe-2S ferredoxin-like"/>
    <property type="match status" value="1"/>
</dbReference>
<dbReference type="Pfam" id="PF01243">
    <property type="entry name" value="PNPOx_N"/>
    <property type="match status" value="1"/>
</dbReference>
<dbReference type="CDD" id="cd06184">
    <property type="entry name" value="flavohem_like_fad_nad_binding"/>
    <property type="match status" value="1"/>
</dbReference>
<dbReference type="GO" id="GO:0008941">
    <property type="term" value="F:nitric oxide dioxygenase NAD(P)H activity"/>
    <property type="evidence" value="ECO:0007669"/>
    <property type="project" value="UniProtKB-EC"/>
</dbReference>
<dbReference type="PROSITE" id="PS51384">
    <property type="entry name" value="FAD_FR"/>
    <property type="match status" value="1"/>
</dbReference>
<dbReference type="InterPro" id="IPR036010">
    <property type="entry name" value="2Fe-2S_ferredoxin-like_sf"/>
</dbReference>
<keyword evidence="10" id="KW-0560">Oxidoreductase</keyword>
<dbReference type="PANTHER" id="PTHR42815">
    <property type="entry name" value="FAD-BINDING, PUTATIVE (AFU_ORTHOLOGUE AFUA_6G07600)-RELATED"/>
    <property type="match status" value="1"/>
</dbReference>
<reference evidence="18" key="1">
    <citation type="submission" date="2020-03" db="EMBL/GenBank/DDBJ databases">
        <title>Genome of Pelagibius litoralis DSM 21314T.</title>
        <authorList>
            <person name="Wang G."/>
        </authorList>
    </citation>
    <scope>NUCLEOTIDE SEQUENCE</scope>
    <source>
        <strain evidence="18">DSM 21314</strain>
    </source>
</reference>
<keyword evidence="19" id="KW-1185">Reference proteome</keyword>
<keyword evidence="6" id="KW-0285">Flavoprotein</keyword>
<evidence type="ECO:0000259" key="17">
    <source>
        <dbReference type="PROSITE" id="PS51384"/>
    </source>
</evidence>
<name>A0A967F1T6_9PROT</name>
<keyword evidence="12" id="KW-0520">NAD</keyword>
<evidence type="ECO:0000256" key="8">
    <source>
        <dbReference type="ARBA" id="ARBA00022827"/>
    </source>
</evidence>
<dbReference type="FunFam" id="3.40.50.80:FF:000010">
    <property type="entry name" value="Flavohemoprotein"/>
    <property type="match status" value="1"/>
</dbReference>
<comment type="cofactor">
    <cofactor evidence="2">
        <name>FAD</name>
        <dbReference type="ChEBI" id="CHEBI:57692"/>
    </cofactor>
</comment>
<dbReference type="PRINTS" id="PR00410">
    <property type="entry name" value="PHEHYDRXLASE"/>
</dbReference>
<evidence type="ECO:0000256" key="9">
    <source>
        <dbReference type="ARBA" id="ARBA00022857"/>
    </source>
</evidence>
<dbReference type="PROSITE" id="PS51085">
    <property type="entry name" value="2FE2S_FER_2"/>
    <property type="match status" value="1"/>
</dbReference>
<evidence type="ECO:0000256" key="10">
    <source>
        <dbReference type="ARBA" id="ARBA00023002"/>
    </source>
</evidence>
<dbReference type="InterPro" id="IPR039261">
    <property type="entry name" value="FNR_nucleotide-bd"/>
</dbReference>
<keyword evidence="9" id="KW-0521">NADP</keyword>
<evidence type="ECO:0000256" key="1">
    <source>
        <dbReference type="ARBA" id="ARBA00001970"/>
    </source>
</evidence>
<comment type="similarity">
    <text evidence="3">In the C-terminal section; belongs to the flavoprotein pyridine nucleotide cytochrome reductase family.</text>
</comment>
<evidence type="ECO:0000313" key="18">
    <source>
        <dbReference type="EMBL" id="NIA71598.1"/>
    </source>
</evidence>
<gene>
    <name evidence="18" type="ORF">HBA54_23685</name>
</gene>